<evidence type="ECO:0000313" key="2">
    <source>
        <dbReference type="Proteomes" id="UP000076532"/>
    </source>
</evidence>
<proteinExistence type="predicted"/>
<accession>A0A167WSJ7</accession>
<dbReference type="Proteomes" id="UP000076532">
    <property type="component" value="Unassembled WGS sequence"/>
</dbReference>
<dbReference type="EMBL" id="KV417788">
    <property type="protein sequence ID" value="KZP06428.1"/>
    <property type="molecule type" value="Genomic_DNA"/>
</dbReference>
<keyword evidence="2" id="KW-1185">Reference proteome</keyword>
<name>A0A167WSJ7_9AGAM</name>
<reference evidence="1 2" key="1">
    <citation type="journal article" date="2016" name="Mol. Biol. Evol.">
        <title>Comparative Genomics of Early-Diverging Mushroom-Forming Fungi Provides Insights into the Origins of Lignocellulose Decay Capabilities.</title>
        <authorList>
            <person name="Nagy L.G."/>
            <person name="Riley R."/>
            <person name="Tritt A."/>
            <person name="Adam C."/>
            <person name="Daum C."/>
            <person name="Floudas D."/>
            <person name="Sun H."/>
            <person name="Yadav J.S."/>
            <person name="Pangilinan J."/>
            <person name="Larsson K.H."/>
            <person name="Matsuura K."/>
            <person name="Barry K."/>
            <person name="Labutti K."/>
            <person name="Kuo R."/>
            <person name="Ohm R.A."/>
            <person name="Bhattacharya S.S."/>
            <person name="Shirouzu T."/>
            <person name="Yoshinaga Y."/>
            <person name="Martin F.M."/>
            <person name="Grigoriev I.V."/>
            <person name="Hibbett D.S."/>
        </authorList>
    </citation>
    <scope>NUCLEOTIDE SEQUENCE [LARGE SCALE GENOMIC DNA]</scope>
    <source>
        <strain evidence="1 2">CBS 109695</strain>
    </source>
</reference>
<gene>
    <name evidence="1" type="ORF">FIBSPDRAFT_318871</name>
</gene>
<evidence type="ECO:0000313" key="1">
    <source>
        <dbReference type="EMBL" id="KZP06428.1"/>
    </source>
</evidence>
<organism evidence="1 2">
    <name type="scientific">Athelia psychrophila</name>
    <dbReference type="NCBI Taxonomy" id="1759441"/>
    <lineage>
        <taxon>Eukaryota</taxon>
        <taxon>Fungi</taxon>
        <taxon>Dikarya</taxon>
        <taxon>Basidiomycota</taxon>
        <taxon>Agaricomycotina</taxon>
        <taxon>Agaricomycetes</taxon>
        <taxon>Agaricomycetidae</taxon>
        <taxon>Atheliales</taxon>
        <taxon>Atheliaceae</taxon>
        <taxon>Athelia</taxon>
    </lineage>
</organism>
<dbReference type="AlphaFoldDB" id="A0A167WSJ7"/>
<sequence>MLSVLVRVCIDYNIEFHSVLTKNSGLIRITETQYRCTDYAVEQLYTRDWKHRYPPSSAGGPWCLPPILECIHLIPTTCGKILRISLESSVSRHRSPTSLFEAFVLQCIVQYVPILPACYNPSGRHRVCHRYGLNQQTMILGHRRAQNSQ</sequence>
<protein>
    <submittedName>
        <fullName evidence="1">Uncharacterized protein</fullName>
    </submittedName>
</protein>